<accession>E1ZEZ0</accession>
<dbReference type="InterPro" id="IPR001763">
    <property type="entry name" value="Rhodanese-like_dom"/>
</dbReference>
<evidence type="ECO:0000259" key="2">
    <source>
        <dbReference type="PROSITE" id="PS50206"/>
    </source>
</evidence>
<evidence type="ECO:0000313" key="3">
    <source>
        <dbReference type="EMBL" id="EFN55745.1"/>
    </source>
</evidence>
<dbReference type="CDD" id="cd00158">
    <property type="entry name" value="RHOD"/>
    <property type="match status" value="1"/>
</dbReference>
<dbReference type="GO" id="GO:0009704">
    <property type="term" value="P:de-etiolation"/>
    <property type="evidence" value="ECO:0007669"/>
    <property type="project" value="InterPro"/>
</dbReference>
<sequence length="663" mass="63802">MQPAALSKAQRLASNKASDLDLLLPELECLRCCAPPAAHIAFPHVPDRDVPGAALQGGLAGTRRRLGGGGGRRAAMPLRAAAASEEAADLGSLFRDALSSPVVKKAAAPPAPAPAPAAALPDAAAPASGVTVDPVPGTEILQGAPAPQPPPAPSQGMDFVLEQLQQKPPGYGDSGAAAAKAAKAAAAPLADTLGEGLASAGKGLGEAGAAASKGLTSAADSVGDVLGGAAGALTGAAAGAADAAAAASQATDAFGSVLSGAAGGLSGAAGGLSGAAGGAASSVQQLLDGAAAELSSEAAALQASYESLVGGLTSTLGGVTSAVSSTVGGQVAAVADQLSGAVDAAAAALPPGAGDVLLAAGGAAAGALRQLSGLDPAAAAAAAGLGLGLPAALAWSAAYGGFAGALDPEEALEVLQTEAAVLVDVRTEQQRVERGVAELRRGALGKGAAVPPVQLLPSVAKRLRDPAGVALEIQALEVAALAKVRPRSTKVIVMDDKGEGAKRVARALRAAGVRRPYVLAGGFRAWQEAGLGVRSTASEYEASPLDVAEDVAGTVAEQAASQLSPLREPKNAAVAAAALGGLGYVAANFHTTLQFLGVLGLELTLVNRALSYGSVEEALEDVRGLAGSAASLAALPAKAAEALGRAGRGVAAAAQQAAGDSKV</sequence>
<feature type="domain" description="Rhodanese" evidence="2">
    <location>
        <begin position="416"/>
        <end position="535"/>
    </location>
</feature>
<dbReference type="InterPro" id="IPR044690">
    <property type="entry name" value="CAS_plant"/>
</dbReference>
<dbReference type="Gene3D" id="3.40.250.10">
    <property type="entry name" value="Rhodanese-like domain"/>
    <property type="match status" value="1"/>
</dbReference>
<dbReference type="Proteomes" id="UP000008141">
    <property type="component" value="Unassembled WGS sequence"/>
</dbReference>
<dbReference type="RefSeq" id="XP_005847847.1">
    <property type="nucleotide sequence ID" value="XM_005847785.1"/>
</dbReference>
<dbReference type="InParanoid" id="E1ZEZ0"/>
<dbReference type="OMA" id="TIGLTYW"/>
<dbReference type="PANTHER" id="PTHR34209">
    <property type="entry name" value="RHODANESE/CELL CYCLE CONTROL PHOSPHATASE SUPERFAMILY PROTEIN"/>
    <property type="match status" value="1"/>
</dbReference>
<dbReference type="InterPro" id="IPR036873">
    <property type="entry name" value="Rhodanese-like_dom_sf"/>
</dbReference>
<proteinExistence type="predicted"/>
<dbReference type="GO" id="GO:0090333">
    <property type="term" value="P:regulation of stomatal closure"/>
    <property type="evidence" value="ECO:0007669"/>
    <property type="project" value="InterPro"/>
</dbReference>
<dbReference type="KEGG" id="cvr:CHLNCDRAFT_134084"/>
<dbReference type="GO" id="GO:0071277">
    <property type="term" value="P:cellular response to calcium ion"/>
    <property type="evidence" value="ECO:0007669"/>
    <property type="project" value="InterPro"/>
</dbReference>
<dbReference type="AlphaFoldDB" id="E1ZEZ0"/>
<feature type="region of interest" description="Disordered" evidence="1">
    <location>
        <begin position="127"/>
        <end position="156"/>
    </location>
</feature>
<dbReference type="STRING" id="554065.E1ZEZ0"/>
<evidence type="ECO:0000313" key="4">
    <source>
        <dbReference type="Proteomes" id="UP000008141"/>
    </source>
</evidence>
<evidence type="ECO:0000256" key="1">
    <source>
        <dbReference type="SAM" id="MobiDB-lite"/>
    </source>
</evidence>
<gene>
    <name evidence="3" type="ORF">CHLNCDRAFT_134084</name>
</gene>
<dbReference type="EMBL" id="GL433844">
    <property type="protein sequence ID" value="EFN55745.1"/>
    <property type="molecule type" value="Genomic_DNA"/>
</dbReference>
<dbReference type="eggNOG" id="ENOG502QS91">
    <property type="taxonomic scope" value="Eukaryota"/>
</dbReference>
<reference evidence="3 4" key="1">
    <citation type="journal article" date="2010" name="Plant Cell">
        <title>The Chlorella variabilis NC64A genome reveals adaptation to photosymbiosis, coevolution with viruses, and cryptic sex.</title>
        <authorList>
            <person name="Blanc G."/>
            <person name="Duncan G."/>
            <person name="Agarkova I."/>
            <person name="Borodovsky M."/>
            <person name="Gurnon J."/>
            <person name="Kuo A."/>
            <person name="Lindquist E."/>
            <person name="Lucas S."/>
            <person name="Pangilinan J."/>
            <person name="Polle J."/>
            <person name="Salamov A."/>
            <person name="Terry A."/>
            <person name="Yamada T."/>
            <person name="Dunigan D.D."/>
            <person name="Grigoriev I.V."/>
            <person name="Claverie J.M."/>
            <person name="Van Etten J.L."/>
        </authorList>
    </citation>
    <scope>NUCLEOTIDE SEQUENCE [LARGE SCALE GENOMIC DNA]</scope>
    <source>
        <strain evidence="3 4">NC64A</strain>
    </source>
</reference>
<dbReference type="SUPFAM" id="SSF52821">
    <property type="entry name" value="Rhodanese/Cell cycle control phosphatase"/>
    <property type="match status" value="1"/>
</dbReference>
<dbReference type="GeneID" id="17355028"/>
<protein>
    <submittedName>
        <fullName evidence="3">Expressed protein</fullName>
    </submittedName>
</protein>
<name>E1ZEZ0_CHLVA</name>
<keyword evidence="4" id="KW-1185">Reference proteome</keyword>
<organism evidence="4">
    <name type="scientific">Chlorella variabilis</name>
    <name type="common">Green alga</name>
    <dbReference type="NCBI Taxonomy" id="554065"/>
    <lineage>
        <taxon>Eukaryota</taxon>
        <taxon>Viridiplantae</taxon>
        <taxon>Chlorophyta</taxon>
        <taxon>core chlorophytes</taxon>
        <taxon>Trebouxiophyceae</taxon>
        <taxon>Chlorellales</taxon>
        <taxon>Chlorellaceae</taxon>
        <taxon>Chlorella clade</taxon>
        <taxon>Chlorella</taxon>
    </lineage>
</organism>
<dbReference type="SMART" id="SM00450">
    <property type="entry name" value="RHOD"/>
    <property type="match status" value="1"/>
</dbReference>
<dbReference type="PROSITE" id="PS50206">
    <property type="entry name" value="RHODANESE_3"/>
    <property type="match status" value="1"/>
</dbReference>
<dbReference type="PANTHER" id="PTHR34209:SF1">
    <property type="entry name" value="CALCIUM SENSING RECEPTOR, CHLOROPLASTIC"/>
    <property type="match status" value="1"/>
</dbReference>
<dbReference type="OrthoDB" id="551300at2759"/>
<dbReference type="Pfam" id="PF00581">
    <property type="entry name" value="Rhodanese"/>
    <property type="match status" value="1"/>
</dbReference>